<sequence length="122" mass="13812">MASSVLGVGIPATSSLTPVEMQPGLQKALDIMESDMTASPYDWEMFYFTPDMPFDLWISKLRQKKWDVVMVGMGLRKLDPLIPFFERIVNAVHTELPNAKFAFNTSIERTKEAVTRALDADR</sequence>
<evidence type="ECO:0000313" key="1">
    <source>
        <dbReference type="EMBL" id="KIN08710.1"/>
    </source>
</evidence>
<name>A0A0C3I0W1_OIDMZ</name>
<keyword evidence="2" id="KW-1185">Reference proteome</keyword>
<dbReference type="HOGENOM" id="CLU_155849_0_0_1"/>
<reference evidence="1 2" key="1">
    <citation type="submission" date="2014-04" db="EMBL/GenBank/DDBJ databases">
        <authorList>
            <consortium name="DOE Joint Genome Institute"/>
            <person name="Kuo A."/>
            <person name="Martino E."/>
            <person name="Perotto S."/>
            <person name="Kohler A."/>
            <person name="Nagy L.G."/>
            <person name="Floudas D."/>
            <person name="Copeland A."/>
            <person name="Barry K.W."/>
            <person name="Cichocki N."/>
            <person name="Veneault-Fourrey C."/>
            <person name="LaButti K."/>
            <person name="Lindquist E.A."/>
            <person name="Lipzen A."/>
            <person name="Lundell T."/>
            <person name="Morin E."/>
            <person name="Murat C."/>
            <person name="Sun H."/>
            <person name="Tunlid A."/>
            <person name="Henrissat B."/>
            <person name="Grigoriev I.V."/>
            <person name="Hibbett D.S."/>
            <person name="Martin F."/>
            <person name="Nordberg H.P."/>
            <person name="Cantor M.N."/>
            <person name="Hua S.X."/>
        </authorList>
    </citation>
    <scope>NUCLEOTIDE SEQUENCE [LARGE SCALE GENOMIC DNA]</scope>
    <source>
        <strain evidence="1 2">Zn</strain>
    </source>
</reference>
<accession>A0A0C3I0W1</accession>
<dbReference type="Proteomes" id="UP000054321">
    <property type="component" value="Unassembled WGS sequence"/>
</dbReference>
<dbReference type="OrthoDB" id="9986861at2759"/>
<evidence type="ECO:0000313" key="2">
    <source>
        <dbReference type="Proteomes" id="UP000054321"/>
    </source>
</evidence>
<dbReference type="InParanoid" id="A0A0C3I0W1"/>
<dbReference type="EMBL" id="KN832870">
    <property type="protein sequence ID" value="KIN08710.1"/>
    <property type="molecule type" value="Genomic_DNA"/>
</dbReference>
<reference evidence="2" key="2">
    <citation type="submission" date="2015-01" db="EMBL/GenBank/DDBJ databases">
        <title>Evolutionary Origins and Diversification of the Mycorrhizal Mutualists.</title>
        <authorList>
            <consortium name="DOE Joint Genome Institute"/>
            <consortium name="Mycorrhizal Genomics Consortium"/>
            <person name="Kohler A."/>
            <person name="Kuo A."/>
            <person name="Nagy L.G."/>
            <person name="Floudas D."/>
            <person name="Copeland A."/>
            <person name="Barry K.W."/>
            <person name="Cichocki N."/>
            <person name="Veneault-Fourrey C."/>
            <person name="LaButti K."/>
            <person name="Lindquist E.A."/>
            <person name="Lipzen A."/>
            <person name="Lundell T."/>
            <person name="Morin E."/>
            <person name="Murat C."/>
            <person name="Riley R."/>
            <person name="Ohm R."/>
            <person name="Sun H."/>
            <person name="Tunlid A."/>
            <person name="Henrissat B."/>
            <person name="Grigoriev I.V."/>
            <person name="Hibbett D.S."/>
            <person name="Martin F."/>
        </authorList>
    </citation>
    <scope>NUCLEOTIDE SEQUENCE [LARGE SCALE GENOMIC DNA]</scope>
    <source>
        <strain evidence="2">Zn</strain>
    </source>
</reference>
<gene>
    <name evidence="1" type="ORF">OIDMADRAFT_48556</name>
</gene>
<dbReference type="AlphaFoldDB" id="A0A0C3I0W1"/>
<proteinExistence type="predicted"/>
<protein>
    <submittedName>
        <fullName evidence="1">Uncharacterized protein</fullName>
    </submittedName>
</protein>
<organism evidence="1 2">
    <name type="scientific">Oidiodendron maius (strain Zn)</name>
    <dbReference type="NCBI Taxonomy" id="913774"/>
    <lineage>
        <taxon>Eukaryota</taxon>
        <taxon>Fungi</taxon>
        <taxon>Dikarya</taxon>
        <taxon>Ascomycota</taxon>
        <taxon>Pezizomycotina</taxon>
        <taxon>Leotiomycetes</taxon>
        <taxon>Leotiomycetes incertae sedis</taxon>
        <taxon>Myxotrichaceae</taxon>
        <taxon>Oidiodendron</taxon>
    </lineage>
</organism>